<feature type="compositionally biased region" description="Basic and acidic residues" evidence="1">
    <location>
        <begin position="326"/>
        <end position="336"/>
    </location>
</feature>
<evidence type="ECO:0000313" key="2">
    <source>
        <dbReference type="EMBL" id="KAL2832789.1"/>
    </source>
</evidence>
<reference evidence="2 3" key="1">
    <citation type="submission" date="2024-07" db="EMBL/GenBank/DDBJ databases">
        <title>Section-level genome sequencing and comparative genomics of Aspergillus sections Usti and Cavernicolus.</title>
        <authorList>
            <consortium name="Lawrence Berkeley National Laboratory"/>
            <person name="Nybo J.L."/>
            <person name="Vesth T.C."/>
            <person name="Theobald S."/>
            <person name="Frisvad J.C."/>
            <person name="Larsen T.O."/>
            <person name="Kjaerboelling I."/>
            <person name="Rothschild-Mancinelli K."/>
            <person name="Lyhne E.K."/>
            <person name="Kogle M.E."/>
            <person name="Barry K."/>
            <person name="Clum A."/>
            <person name="Na H."/>
            <person name="Ledsgaard L."/>
            <person name="Lin J."/>
            <person name="Lipzen A."/>
            <person name="Kuo A."/>
            <person name="Riley R."/>
            <person name="Mondo S."/>
            <person name="Labutti K."/>
            <person name="Haridas S."/>
            <person name="Pangalinan J."/>
            <person name="Salamov A.A."/>
            <person name="Simmons B.A."/>
            <person name="Magnuson J.K."/>
            <person name="Chen J."/>
            <person name="Drula E."/>
            <person name="Henrissat B."/>
            <person name="Wiebenga A."/>
            <person name="Lubbers R.J."/>
            <person name="Gomes A.C."/>
            <person name="Makela M.R."/>
            <person name="Stajich J."/>
            <person name="Grigoriev I.V."/>
            <person name="Mortensen U.H."/>
            <person name="De Vries R.P."/>
            <person name="Baker S.E."/>
            <person name="Andersen M.R."/>
        </authorList>
    </citation>
    <scope>NUCLEOTIDE SEQUENCE [LARGE SCALE GENOMIC DNA]</scope>
    <source>
        <strain evidence="2 3">CBS 123904</strain>
    </source>
</reference>
<dbReference type="EMBL" id="JBFXLU010000254">
    <property type="protein sequence ID" value="KAL2832789.1"/>
    <property type="molecule type" value="Genomic_DNA"/>
</dbReference>
<keyword evidence="3" id="KW-1185">Reference proteome</keyword>
<gene>
    <name evidence="2" type="ORF">BJY01DRAFT_253719</name>
</gene>
<feature type="region of interest" description="Disordered" evidence="1">
    <location>
        <begin position="301"/>
        <end position="336"/>
    </location>
</feature>
<comment type="caution">
    <text evidence="2">The sequence shown here is derived from an EMBL/GenBank/DDBJ whole genome shotgun (WGS) entry which is preliminary data.</text>
</comment>
<protein>
    <submittedName>
        <fullName evidence="2">Uncharacterized protein</fullName>
    </submittedName>
</protein>
<dbReference type="Proteomes" id="UP001610446">
    <property type="component" value="Unassembled WGS sequence"/>
</dbReference>
<organism evidence="2 3">
    <name type="scientific">Aspergillus pseudoustus</name>
    <dbReference type="NCBI Taxonomy" id="1810923"/>
    <lineage>
        <taxon>Eukaryota</taxon>
        <taxon>Fungi</taxon>
        <taxon>Dikarya</taxon>
        <taxon>Ascomycota</taxon>
        <taxon>Pezizomycotina</taxon>
        <taxon>Eurotiomycetes</taxon>
        <taxon>Eurotiomycetidae</taxon>
        <taxon>Eurotiales</taxon>
        <taxon>Aspergillaceae</taxon>
        <taxon>Aspergillus</taxon>
        <taxon>Aspergillus subgen. Nidulantes</taxon>
    </lineage>
</organism>
<proteinExistence type="predicted"/>
<feature type="region of interest" description="Disordered" evidence="1">
    <location>
        <begin position="1"/>
        <end position="31"/>
    </location>
</feature>
<feature type="compositionally biased region" description="Basic and acidic residues" evidence="1">
    <location>
        <begin position="301"/>
        <end position="318"/>
    </location>
</feature>
<evidence type="ECO:0000313" key="3">
    <source>
        <dbReference type="Proteomes" id="UP001610446"/>
    </source>
</evidence>
<name>A0ABR4IYG2_9EURO</name>
<sequence length="348" mass="39474">MSPRYTQQGCGGRSRYRDRSQGCSYNPPPGQYEYHQQEQHQYNIQSQQYDLHHNGLLVQQPPWPHQQPTDGSSHQMYDAPHQYYWGPQQQHNLLSPPAGPYIASNGIAAVQYQSYASATPLPQLPPPSYHSSGARPCITHKRFSGENMSPFVRAHVPKLEREHQTSAHDLIVLIDGFNEAFFHESSPPGCKRRRLGPLDKCADGQRGRQRGCGYRLVRDDKGAHEETGKMLEAVGLLGVGGGQEMENVFLRQQCNEAFSHPIMQGMSALGDGVMALSFDGVEEATMHDGFWKKWGAKEARKAEQNKNEKMMKEQARQDRRVRRRAERGSSRRQEKETKKILWIVIAGL</sequence>
<accession>A0ABR4IYG2</accession>
<evidence type="ECO:0000256" key="1">
    <source>
        <dbReference type="SAM" id="MobiDB-lite"/>
    </source>
</evidence>